<comment type="caution">
    <text evidence="2">The sequence shown here is derived from an EMBL/GenBank/DDBJ whole genome shotgun (WGS) entry which is preliminary data.</text>
</comment>
<proteinExistence type="predicted"/>
<evidence type="ECO:0000256" key="1">
    <source>
        <dbReference type="SAM" id="MobiDB-lite"/>
    </source>
</evidence>
<keyword evidence="3" id="KW-1185">Reference proteome</keyword>
<sequence length="71" mass="7683">MEDVATIPNLNSLVEGSILPPHNNPDPPSLVTSHSSTTKKLVPPKPTIKITIIYPIPRPKGINFTFPNNTA</sequence>
<reference evidence="2 3" key="1">
    <citation type="submission" date="2024-01" db="EMBL/GenBank/DDBJ databases">
        <title>Genome assemblies of Stephania.</title>
        <authorList>
            <person name="Yang L."/>
        </authorList>
    </citation>
    <scope>NUCLEOTIDE SEQUENCE [LARGE SCALE GENOMIC DNA]</scope>
    <source>
        <strain evidence="2">JXDWG</strain>
        <tissue evidence="2">Leaf</tissue>
    </source>
</reference>
<organism evidence="2 3">
    <name type="scientific">Stephania cephalantha</name>
    <dbReference type="NCBI Taxonomy" id="152367"/>
    <lineage>
        <taxon>Eukaryota</taxon>
        <taxon>Viridiplantae</taxon>
        <taxon>Streptophyta</taxon>
        <taxon>Embryophyta</taxon>
        <taxon>Tracheophyta</taxon>
        <taxon>Spermatophyta</taxon>
        <taxon>Magnoliopsida</taxon>
        <taxon>Ranunculales</taxon>
        <taxon>Menispermaceae</taxon>
        <taxon>Menispermoideae</taxon>
        <taxon>Cissampelideae</taxon>
        <taxon>Stephania</taxon>
    </lineage>
</organism>
<evidence type="ECO:0000313" key="3">
    <source>
        <dbReference type="Proteomes" id="UP001419268"/>
    </source>
</evidence>
<name>A0AAP0IBM8_9MAGN</name>
<feature type="region of interest" description="Disordered" evidence="1">
    <location>
        <begin position="16"/>
        <end position="41"/>
    </location>
</feature>
<dbReference type="Proteomes" id="UP001419268">
    <property type="component" value="Unassembled WGS sequence"/>
</dbReference>
<gene>
    <name evidence="2" type="ORF">Scep_019948</name>
</gene>
<dbReference type="AlphaFoldDB" id="A0AAP0IBM8"/>
<evidence type="ECO:0000313" key="2">
    <source>
        <dbReference type="EMBL" id="KAK9112429.1"/>
    </source>
</evidence>
<dbReference type="EMBL" id="JBBNAG010000008">
    <property type="protein sequence ID" value="KAK9112429.1"/>
    <property type="molecule type" value="Genomic_DNA"/>
</dbReference>
<accession>A0AAP0IBM8</accession>
<protein>
    <submittedName>
        <fullName evidence="2">Uncharacterized protein</fullName>
    </submittedName>
</protein>